<dbReference type="STRING" id="27342.A0A0H2RJN3"/>
<dbReference type="SUPFAM" id="SSF53335">
    <property type="entry name" value="S-adenosyl-L-methionine-dependent methyltransferases"/>
    <property type="match status" value="1"/>
</dbReference>
<dbReference type="Proteomes" id="UP000053477">
    <property type="component" value="Unassembled WGS sequence"/>
</dbReference>
<sequence>MHHGDAASAEELREVFGRGMNKVNEGYKMPSDDDEMQRLAHQHGVWEILMRGLYPHEAAPLVESLLDADVEGGGKPCILDVGSVHIASQFPDVSVMGVDYIKPKMKQIPENCSFHQLDVLQKDQSKHLEGKFDVVHCRALLGHMTNSAAKHFIEVISGFVKPGGLLIIPDVNGDMYKSRGVSYIPAEDGMEETTAPDHSWMMRWLRAFGMNNSSNGDHRTRADTLGSMLRDTKGIRFLGEESYYIPINYLSEDSVGEEQLSYFMGQDLLHVISATKPALLSAGIPKDEVEKWAELSLKEIRNPKFPLYAKFAVVWGVKEQ</sequence>
<dbReference type="Gene3D" id="3.40.50.150">
    <property type="entry name" value="Vaccinia Virus protein VP39"/>
    <property type="match status" value="1"/>
</dbReference>
<dbReference type="EMBL" id="KQ085986">
    <property type="protein sequence ID" value="KLO12064.1"/>
    <property type="molecule type" value="Genomic_DNA"/>
</dbReference>
<organism evidence="2 3">
    <name type="scientific">Schizopora paradoxa</name>
    <dbReference type="NCBI Taxonomy" id="27342"/>
    <lineage>
        <taxon>Eukaryota</taxon>
        <taxon>Fungi</taxon>
        <taxon>Dikarya</taxon>
        <taxon>Basidiomycota</taxon>
        <taxon>Agaricomycotina</taxon>
        <taxon>Agaricomycetes</taxon>
        <taxon>Hymenochaetales</taxon>
        <taxon>Schizoporaceae</taxon>
        <taxon>Schizopora</taxon>
    </lineage>
</organism>
<protein>
    <recommendedName>
        <fullName evidence="1">Methyltransferase domain-containing protein</fullName>
    </recommendedName>
</protein>
<dbReference type="InterPro" id="IPR025714">
    <property type="entry name" value="Methyltranfer_dom"/>
</dbReference>
<dbReference type="Pfam" id="PF13847">
    <property type="entry name" value="Methyltransf_31"/>
    <property type="match status" value="1"/>
</dbReference>
<feature type="domain" description="Methyltransferase" evidence="1">
    <location>
        <begin position="94"/>
        <end position="172"/>
    </location>
</feature>
<dbReference type="OrthoDB" id="417697at2759"/>
<accession>A0A0H2RJN3</accession>
<evidence type="ECO:0000313" key="3">
    <source>
        <dbReference type="Proteomes" id="UP000053477"/>
    </source>
</evidence>
<evidence type="ECO:0000259" key="1">
    <source>
        <dbReference type="Pfam" id="PF13847"/>
    </source>
</evidence>
<dbReference type="InterPro" id="IPR029063">
    <property type="entry name" value="SAM-dependent_MTases_sf"/>
</dbReference>
<proteinExistence type="predicted"/>
<dbReference type="AlphaFoldDB" id="A0A0H2RJN3"/>
<reference evidence="2 3" key="1">
    <citation type="submission" date="2015-04" db="EMBL/GenBank/DDBJ databases">
        <title>Complete genome sequence of Schizopora paradoxa KUC8140, a cosmopolitan wood degrader in East Asia.</title>
        <authorList>
            <consortium name="DOE Joint Genome Institute"/>
            <person name="Min B."/>
            <person name="Park H."/>
            <person name="Jang Y."/>
            <person name="Kim J.-J."/>
            <person name="Kim K.H."/>
            <person name="Pangilinan J."/>
            <person name="Lipzen A."/>
            <person name="Riley R."/>
            <person name="Grigoriev I.V."/>
            <person name="Spatafora J.W."/>
            <person name="Choi I.-G."/>
        </authorList>
    </citation>
    <scope>NUCLEOTIDE SEQUENCE [LARGE SCALE GENOMIC DNA]</scope>
    <source>
        <strain evidence="2 3">KUC8140</strain>
    </source>
</reference>
<gene>
    <name evidence="2" type="ORF">SCHPADRAFT_998439</name>
</gene>
<evidence type="ECO:0000313" key="2">
    <source>
        <dbReference type="EMBL" id="KLO12064.1"/>
    </source>
</evidence>
<keyword evidence="3" id="KW-1185">Reference proteome</keyword>
<name>A0A0H2RJN3_9AGAM</name>
<dbReference type="InParanoid" id="A0A0H2RJN3"/>